<dbReference type="PANTHER" id="PTHR43806:SF11">
    <property type="entry name" value="CEREVISIN-RELATED"/>
    <property type="match status" value="1"/>
</dbReference>
<feature type="domain" description="Peptidase C-terminal archaeal/bacterial" evidence="9">
    <location>
        <begin position="525"/>
        <end position="591"/>
    </location>
</feature>
<dbReference type="InterPro" id="IPR022398">
    <property type="entry name" value="Peptidase_S8_His-AS"/>
</dbReference>
<evidence type="ECO:0000256" key="4">
    <source>
        <dbReference type="ARBA" id="ARBA00022825"/>
    </source>
</evidence>
<feature type="signal peptide" evidence="7">
    <location>
        <begin position="1"/>
        <end position="24"/>
    </location>
</feature>
<dbReference type="Pfam" id="PF00082">
    <property type="entry name" value="Peptidase_S8"/>
    <property type="match status" value="1"/>
</dbReference>
<dbReference type="InterPro" id="IPR015500">
    <property type="entry name" value="Peptidase_S8_subtilisin-rel"/>
</dbReference>
<dbReference type="InterPro" id="IPR023827">
    <property type="entry name" value="Peptidase_S8_Asp-AS"/>
</dbReference>
<feature type="domain" description="Peptidase S8/S53" evidence="8">
    <location>
        <begin position="172"/>
        <end position="457"/>
    </location>
</feature>
<dbReference type="Gene3D" id="3.40.50.200">
    <property type="entry name" value="Peptidase S8/S53 domain"/>
    <property type="match status" value="1"/>
</dbReference>
<dbReference type="PROSITE" id="PS51892">
    <property type="entry name" value="SUBTILASE"/>
    <property type="match status" value="1"/>
</dbReference>
<evidence type="ECO:0000313" key="11">
    <source>
        <dbReference type="Proteomes" id="UP000663400"/>
    </source>
</evidence>
<evidence type="ECO:0000256" key="2">
    <source>
        <dbReference type="ARBA" id="ARBA00022670"/>
    </source>
</evidence>
<dbReference type="PANTHER" id="PTHR43806">
    <property type="entry name" value="PEPTIDASE S8"/>
    <property type="match status" value="1"/>
</dbReference>
<keyword evidence="2 5" id="KW-0645">Protease</keyword>
<evidence type="ECO:0000259" key="8">
    <source>
        <dbReference type="Pfam" id="PF00082"/>
    </source>
</evidence>
<feature type="active site" description="Charge relay system" evidence="5">
    <location>
        <position position="181"/>
    </location>
</feature>
<dbReference type="SUPFAM" id="SSF52743">
    <property type="entry name" value="Subtilisin-like"/>
    <property type="match status" value="1"/>
</dbReference>
<evidence type="ECO:0000256" key="1">
    <source>
        <dbReference type="ARBA" id="ARBA00011073"/>
    </source>
</evidence>
<keyword evidence="11" id="KW-1185">Reference proteome</keyword>
<evidence type="ECO:0000259" key="9">
    <source>
        <dbReference type="Pfam" id="PF04151"/>
    </source>
</evidence>
<feature type="chain" id="PRO_5046602085" evidence="7">
    <location>
        <begin position="25"/>
        <end position="692"/>
    </location>
</feature>
<dbReference type="InterPro" id="IPR000209">
    <property type="entry name" value="Peptidase_S8/S53_dom"/>
</dbReference>
<gene>
    <name evidence="10" type="ORF">HIV01_007115</name>
</gene>
<dbReference type="PROSITE" id="PS00137">
    <property type="entry name" value="SUBTILASE_HIS"/>
    <property type="match status" value="1"/>
</dbReference>
<accession>A0ABX7RDM2</accession>
<evidence type="ECO:0000313" key="10">
    <source>
        <dbReference type="EMBL" id="QSX76252.1"/>
    </source>
</evidence>
<keyword evidence="3 5" id="KW-0378">Hydrolase</keyword>
<comment type="similarity">
    <text evidence="1 5 6">Belongs to the peptidase S8 family.</text>
</comment>
<dbReference type="InterPro" id="IPR050131">
    <property type="entry name" value="Peptidase_S8_subtilisin-like"/>
</dbReference>
<evidence type="ECO:0000256" key="3">
    <source>
        <dbReference type="ARBA" id="ARBA00022801"/>
    </source>
</evidence>
<proteinExistence type="inferred from homology"/>
<evidence type="ECO:0000256" key="7">
    <source>
        <dbReference type="SAM" id="SignalP"/>
    </source>
</evidence>
<dbReference type="EMBL" id="CP071517">
    <property type="protein sequence ID" value="QSX76252.1"/>
    <property type="molecule type" value="Genomic_DNA"/>
</dbReference>
<organism evidence="10 11">
    <name type="scientific">Lysobacter arenosi</name>
    <dbReference type="NCBI Taxonomy" id="2795387"/>
    <lineage>
        <taxon>Bacteria</taxon>
        <taxon>Pseudomonadati</taxon>
        <taxon>Pseudomonadota</taxon>
        <taxon>Gammaproteobacteria</taxon>
        <taxon>Lysobacterales</taxon>
        <taxon>Lysobacteraceae</taxon>
        <taxon>Lysobacter</taxon>
    </lineage>
</organism>
<dbReference type="Gene3D" id="2.60.120.380">
    <property type="match status" value="1"/>
</dbReference>
<evidence type="ECO:0000256" key="6">
    <source>
        <dbReference type="RuleBase" id="RU003355"/>
    </source>
</evidence>
<feature type="active site" description="Charge relay system" evidence="5">
    <location>
        <position position="240"/>
    </location>
</feature>
<dbReference type="Pfam" id="PF04151">
    <property type="entry name" value="PPC"/>
    <property type="match status" value="1"/>
</dbReference>
<reference evidence="10 11" key="1">
    <citation type="submission" date="2021-02" db="EMBL/GenBank/DDBJ databases">
        <title>Lysobacter arenosi sp. nov., isolated from soil of gangwondo yeongwol, south Korea.</title>
        <authorList>
            <person name="Kim K.R."/>
            <person name="Kim K.H."/>
            <person name="Jeon C.O."/>
        </authorList>
    </citation>
    <scope>NUCLEOTIDE SEQUENCE [LARGE SCALE GENOMIC DNA]</scope>
    <source>
        <strain evidence="10 11">R7</strain>
    </source>
</reference>
<dbReference type="Proteomes" id="UP000663400">
    <property type="component" value="Chromosome"/>
</dbReference>
<dbReference type="PROSITE" id="PS00138">
    <property type="entry name" value="SUBTILASE_SER"/>
    <property type="match status" value="1"/>
</dbReference>
<name>A0ABX7RDM2_9GAMM</name>
<dbReference type="PRINTS" id="PR00723">
    <property type="entry name" value="SUBTILISIN"/>
</dbReference>
<protein>
    <submittedName>
        <fullName evidence="10">S8 family serine peptidase</fullName>
    </submittedName>
</protein>
<dbReference type="InterPro" id="IPR036852">
    <property type="entry name" value="Peptidase_S8/S53_dom_sf"/>
</dbReference>
<keyword evidence="4 5" id="KW-0720">Serine protease</keyword>
<dbReference type="InterPro" id="IPR034176">
    <property type="entry name" value="Peptidases_S8_13"/>
</dbReference>
<evidence type="ECO:0000256" key="5">
    <source>
        <dbReference type="PROSITE-ProRule" id="PRU01240"/>
    </source>
</evidence>
<dbReference type="InterPro" id="IPR007280">
    <property type="entry name" value="Peptidase_C_arc/bac"/>
</dbReference>
<sequence>MTRKTRSLKWTALAIATAFIVAPAANSGGKLPNVNTSKVSTVSKQAVKAAKKQPVQYDRFIITYRSDARKLSAAASGTQLATAAKTLGLGIAPMRTLATGSSLIRTDRKLDLAATKQLMVELMKDPTVLAVEPDRLRKPLMVPNDPLYAQQWHYKNGPGGINAEPAWDISTGSGVVVAVLDTGITPHSELNTQTVAGYDFIFDPEVSVDGDGRDADPNDPGDWHDGECNIFNIPEDSSWHGTHVAGTVAAATNNSAGVAGVAFGAKVQPVRVLGKCGGYESDIIDAVTWASGGTVAGVPANATPAEVINLSLGGGGACSVAEQAAYTAAVGRGTTVVVSAGNSSDDAANYSPASCNDVITVASVGPTGTISDFSNYGNVVDVAAPGGSGYTPAADNILSTLNLGLQGQGAEGYAWYAGTSMSAPHVSGTIALMQAAAATPKTPAQVKKILENTAYASGGFAGGCSYDNYCGAGIIDARYAVAVAAGTEALPPDVPPPPPPPPAIPLSNGVTVTGITVAANGTIRYELLVPNGASNLLFAMYGGTGDADMYVRRGAEPTLTSYDCRPFTFGNNENCFFPAPQGGKWYVTVRGFSAATGVSLYPSFTDANWPRAVEAEATALSNHRTRVDLTWTFGKKNIDIYRNGAILKTVKNKGAATDTFRIIGSGTMSYKLCNNGTQECADPVEIEYVSHK</sequence>
<dbReference type="RefSeq" id="WP_200605766.1">
    <property type="nucleotide sequence ID" value="NZ_CP071517.1"/>
</dbReference>
<dbReference type="CDD" id="cd07496">
    <property type="entry name" value="Peptidases_S8_13"/>
    <property type="match status" value="1"/>
</dbReference>
<dbReference type="InterPro" id="IPR023828">
    <property type="entry name" value="Peptidase_S8_Ser-AS"/>
</dbReference>
<dbReference type="PROSITE" id="PS00136">
    <property type="entry name" value="SUBTILASE_ASP"/>
    <property type="match status" value="1"/>
</dbReference>
<feature type="active site" description="Charge relay system" evidence="5">
    <location>
        <position position="420"/>
    </location>
</feature>
<keyword evidence="7" id="KW-0732">Signal</keyword>